<accession>A0ABS4PW76</accession>
<sequence length="38" mass="4455">MVLDLLWWLQRPLAILGSLLFTLPVIALFARRRRAHPT</sequence>
<feature type="transmembrane region" description="Helical" evidence="1">
    <location>
        <begin position="12"/>
        <end position="30"/>
    </location>
</feature>
<dbReference type="EMBL" id="JAGGMS010000001">
    <property type="protein sequence ID" value="MBP2183679.1"/>
    <property type="molecule type" value="Genomic_DNA"/>
</dbReference>
<proteinExistence type="predicted"/>
<evidence type="ECO:0000313" key="3">
    <source>
        <dbReference type="Proteomes" id="UP000741013"/>
    </source>
</evidence>
<keyword evidence="3" id="KW-1185">Reference proteome</keyword>
<evidence type="ECO:0000256" key="1">
    <source>
        <dbReference type="SAM" id="Phobius"/>
    </source>
</evidence>
<comment type="caution">
    <text evidence="2">The sequence shown here is derived from an EMBL/GenBank/DDBJ whole genome shotgun (WGS) entry which is preliminary data.</text>
</comment>
<dbReference type="Proteomes" id="UP000741013">
    <property type="component" value="Unassembled WGS sequence"/>
</dbReference>
<keyword evidence="1" id="KW-0472">Membrane</keyword>
<name>A0ABS4PW76_9PSEU</name>
<protein>
    <submittedName>
        <fullName evidence="2">Uncharacterized protein</fullName>
    </submittedName>
</protein>
<organism evidence="2 3">
    <name type="scientific">Amycolatopsis magusensis</name>
    <dbReference type="NCBI Taxonomy" id="882444"/>
    <lineage>
        <taxon>Bacteria</taxon>
        <taxon>Bacillati</taxon>
        <taxon>Actinomycetota</taxon>
        <taxon>Actinomycetes</taxon>
        <taxon>Pseudonocardiales</taxon>
        <taxon>Pseudonocardiaceae</taxon>
        <taxon>Amycolatopsis</taxon>
    </lineage>
</organism>
<keyword evidence="1" id="KW-1133">Transmembrane helix</keyword>
<keyword evidence="1" id="KW-0812">Transmembrane</keyword>
<gene>
    <name evidence="2" type="ORF">JOM49_005205</name>
</gene>
<reference evidence="2 3" key="1">
    <citation type="submission" date="2021-03" db="EMBL/GenBank/DDBJ databases">
        <title>Sequencing the genomes of 1000 actinobacteria strains.</title>
        <authorList>
            <person name="Klenk H.-P."/>
        </authorList>
    </citation>
    <scope>NUCLEOTIDE SEQUENCE [LARGE SCALE GENOMIC DNA]</scope>
    <source>
        <strain evidence="2 3">DSM 45510</strain>
    </source>
</reference>
<evidence type="ECO:0000313" key="2">
    <source>
        <dbReference type="EMBL" id="MBP2183679.1"/>
    </source>
</evidence>